<evidence type="ECO:0000256" key="1">
    <source>
        <dbReference type="SAM" id="Phobius"/>
    </source>
</evidence>
<dbReference type="eggNOG" id="COG5341">
    <property type="taxonomic scope" value="Bacteria"/>
</dbReference>
<dbReference type="EMBL" id="FSRN01000001">
    <property type="protein sequence ID" value="SIN88819.1"/>
    <property type="molecule type" value="Genomic_DNA"/>
</dbReference>
<protein>
    <submittedName>
        <fullName evidence="2">Uncharacterized protein</fullName>
    </submittedName>
</protein>
<dbReference type="Gene3D" id="2.60.320.10">
    <property type="entry name" value="N-utilization substance G protein NusG, insert domain"/>
    <property type="match status" value="1"/>
</dbReference>
<keyword evidence="1" id="KW-0472">Membrane</keyword>
<keyword evidence="1" id="KW-1133">Transmembrane helix</keyword>
<dbReference type="Proteomes" id="UP000184758">
    <property type="component" value="Unassembled WGS sequence"/>
</dbReference>
<sequence>MCREEKWRAIPIKKYLKSVKPFTIIIVSLLIFVSVLSTVIFAAQNTQNEASKLYAVISINGEEVDRFLLTENEKNQLITYYPAPGKYNIIEIDGERIRNKEDNSPRKIAVRTGWIQDSGQTILNLPHRLDIEIVSDNPEEAEIDVLSQ</sequence>
<keyword evidence="3" id="KW-1185">Reference proteome</keyword>
<accession>A0A1N6F0Q4</accession>
<keyword evidence="1" id="KW-0812">Transmembrane</keyword>
<dbReference type="STRING" id="28230.SAMN05878443_0320"/>
<dbReference type="Pfam" id="PF07009">
    <property type="entry name" value="NusG_II"/>
    <property type="match status" value="1"/>
</dbReference>
<name>A0A1N6F0Q4_9LACT</name>
<organism evidence="2 3">
    <name type="scientific">Carnobacterium alterfunditum</name>
    <dbReference type="NCBI Taxonomy" id="28230"/>
    <lineage>
        <taxon>Bacteria</taxon>
        <taxon>Bacillati</taxon>
        <taxon>Bacillota</taxon>
        <taxon>Bacilli</taxon>
        <taxon>Lactobacillales</taxon>
        <taxon>Carnobacteriaceae</taxon>
        <taxon>Carnobacterium</taxon>
    </lineage>
</organism>
<dbReference type="AlphaFoldDB" id="A0A1N6F0Q4"/>
<proteinExistence type="predicted"/>
<dbReference type="InterPro" id="IPR038690">
    <property type="entry name" value="NusG_2_sf"/>
</dbReference>
<evidence type="ECO:0000313" key="2">
    <source>
        <dbReference type="EMBL" id="SIN88819.1"/>
    </source>
</evidence>
<reference evidence="3" key="1">
    <citation type="submission" date="2016-11" db="EMBL/GenBank/DDBJ databases">
        <authorList>
            <person name="Varghese N."/>
            <person name="Submissions S."/>
        </authorList>
    </citation>
    <scope>NUCLEOTIDE SEQUENCE [LARGE SCALE GENOMIC DNA]</scope>
    <source>
        <strain evidence="3">313</strain>
    </source>
</reference>
<dbReference type="CDD" id="cd09911">
    <property type="entry name" value="Lin0431_like"/>
    <property type="match status" value="1"/>
</dbReference>
<evidence type="ECO:0000313" key="3">
    <source>
        <dbReference type="Proteomes" id="UP000184758"/>
    </source>
</evidence>
<feature type="transmembrane region" description="Helical" evidence="1">
    <location>
        <begin position="21"/>
        <end position="43"/>
    </location>
</feature>
<dbReference type="RefSeq" id="WP_051905750.1">
    <property type="nucleotide sequence ID" value="NZ_FSRN01000001.1"/>
</dbReference>
<gene>
    <name evidence="2" type="ORF">SAMN05878443_0320</name>
</gene>